<dbReference type="RefSeq" id="WP_132986189.1">
    <property type="nucleotide sequence ID" value="NZ_BMME01000001.1"/>
</dbReference>
<dbReference type="Pfam" id="PF13511">
    <property type="entry name" value="DUF4124"/>
    <property type="match status" value="1"/>
</dbReference>
<name>A0ABQ2EG15_9GAMM</name>
<evidence type="ECO:0000256" key="1">
    <source>
        <dbReference type="SAM" id="MobiDB-lite"/>
    </source>
</evidence>
<organism evidence="4 5">
    <name type="scientific">Luteimonas terricola</name>
    <dbReference type="NCBI Taxonomy" id="645597"/>
    <lineage>
        <taxon>Bacteria</taxon>
        <taxon>Pseudomonadati</taxon>
        <taxon>Pseudomonadota</taxon>
        <taxon>Gammaproteobacteria</taxon>
        <taxon>Lysobacterales</taxon>
        <taxon>Lysobacteraceae</taxon>
        <taxon>Luteimonas</taxon>
    </lineage>
</organism>
<dbReference type="Proteomes" id="UP000599009">
    <property type="component" value="Unassembled WGS sequence"/>
</dbReference>
<keyword evidence="5" id="KW-1185">Reference proteome</keyword>
<feature type="domain" description="DUF4124" evidence="3">
    <location>
        <begin position="23"/>
        <end position="62"/>
    </location>
</feature>
<evidence type="ECO:0000313" key="5">
    <source>
        <dbReference type="Proteomes" id="UP000599009"/>
    </source>
</evidence>
<dbReference type="EMBL" id="BMME01000001">
    <property type="protein sequence ID" value="GGK06961.1"/>
    <property type="molecule type" value="Genomic_DNA"/>
</dbReference>
<reference evidence="5" key="1">
    <citation type="journal article" date="2019" name="Int. J. Syst. Evol. Microbiol.">
        <title>The Global Catalogue of Microorganisms (GCM) 10K type strain sequencing project: providing services to taxonomists for standard genome sequencing and annotation.</title>
        <authorList>
            <consortium name="The Broad Institute Genomics Platform"/>
            <consortium name="The Broad Institute Genome Sequencing Center for Infectious Disease"/>
            <person name="Wu L."/>
            <person name="Ma J."/>
        </authorList>
    </citation>
    <scope>NUCLEOTIDE SEQUENCE [LARGE SCALE GENOMIC DNA]</scope>
    <source>
        <strain evidence="5">CGMCC 1.8985</strain>
    </source>
</reference>
<keyword evidence="2" id="KW-0732">Signal</keyword>
<feature type="chain" id="PRO_5046808132" description="DUF4124 domain-containing protein" evidence="2">
    <location>
        <begin position="24"/>
        <end position="182"/>
    </location>
</feature>
<proteinExistence type="predicted"/>
<accession>A0ABQ2EG15</accession>
<gene>
    <name evidence="4" type="ORF">GCM10011394_15210</name>
</gene>
<comment type="caution">
    <text evidence="4">The sequence shown here is derived from an EMBL/GenBank/DDBJ whole genome shotgun (WGS) entry which is preliminary data.</text>
</comment>
<feature type="region of interest" description="Disordered" evidence="1">
    <location>
        <begin position="42"/>
        <end position="103"/>
    </location>
</feature>
<feature type="signal peptide" evidence="2">
    <location>
        <begin position="1"/>
        <end position="23"/>
    </location>
</feature>
<evidence type="ECO:0000313" key="4">
    <source>
        <dbReference type="EMBL" id="GGK06961.1"/>
    </source>
</evidence>
<evidence type="ECO:0000256" key="2">
    <source>
        <dbReference type="SAM" id="SignalP"/>
    </source>
</evidence>
<protein>
    <recommendedName>
        <fullName evidence="3">DUF4124 domain-containing protein</fullName>
    </recommendedName>
</protein>
<evidence type="ECO:0000259" key="3">
    <source>
        <dbReference type="Pfam" id="PF13511"/>
    </source>
</evidence>
<dbReference type="InterPro" id="IPR025392">
    <property type="entry name" value="DUF4124"/>
</dbReference>
<feature type="compositionally biased region" description="Basic and acidic residues" evidence="1">
    <location>
        <begin position="45"/>
        <end position="67"/>
    </location>
</feature>
<sequence length="182" mass="19983">MDVRAIMILAAVIGVLAPGVTHAQTIFKCTDGKGGTAFQQTPCDEAARTESVRSFKPEPDTPQRYDQPHPAQAFQFQGDQDRDRSSARQQAPRRPDINPMSADAEMMRRMENLAGTREGRALLRQMTGQPSPRAAVPDPAAGIGLPTRVIDPRTSMPVDGAIKVAPNRIWDPKTGKYYWTTP</sequence>